<evidence type="ECO:0000259" key="2">
    <source>
        <dbReference type="Pfam" id="PF05970"/>
    </source>
</evidence>
<comment type="caution">
    <text evidence="3">The sequence shown here is derived from an EMBL/GenBank/DDBJ whole genome shotgun (WGS) entry which is preliminary data.</text>
</comment>
<proteinExistence type="inferred from homology"/>
<protein>
    <recommendedName>
        <fullName evidence="1">ATP-dependent DNA helicase</fullName>
        <ecNumber evidence="1">5.6.2.3</ecNumber>
    </recommendedName>
</protein>
<keyword evidence="1" id="KW-0067">ATP-binding</keyword>
<dbReference type="AlphaFoldDB" id="A0A3M7SC77"/>
<keyword evidence="1 3" id="KW-0378">Hydrolase</keyword>
<dbReference type="GO" id="GO:0005524">
    <property type="term" value="F:ATP binding"/>
    <property type="evidence" value="ECO:0007669"/>
    <property type="project" value="UniProtKB-KW"/>
</dbReference>
<dbReference type="Gene3D" id="3.40.50.300">
    <property type="entry name" value="P-loop containing nucleotide triphosphate hydrolases"/>
    <property type="match status" value="1"/>
</dbReference>
<accession>A0A3M7SC77</accession>
<dbReference type="PANTHER" id="PTHR47642">
    <property type="entry name" value="ATP-DEPENDENT DNA HELICASE"/>
    <property type="match status" value="1"/>
</dbReference>
<reference evidence="3 4" key="1">
    <citation type="journal article" date="2018" name="Sci. Rep.">
        <title>Genomic signatures of local adaptation to the degree of environmental predictability in rotifers.</title>
        <authorList>
            <person name="Franch-Gras L."/>
            <person name="Hahn C."/>
            <person name="Garcia-Roger E.M."/>
            <person name="Carmona M.J."/>
            <person name="Serra M."/>
            <person name="Gomez A."/>
        </authorList>
    </citation>
    <scope>NUCLEOTIDE SEQUENCE [LARGE SCALE GENOMIC DNA]</scope>
    <source>
        <strain evidence="3">HYR1</strain>
    </source>
</reference>
<dbReference type="Proteomes" id="UP000276133">
    <property type="component" value="Unassembled WGS sequence"/>
</dbReference>
<dbReference type="InterPro" id="IPR051055">
    <property type="entry name" value="PIF1_helicase"/>
</dbReference>
<dbReference type="InterPro" id="IPR027417">
    <property type="entry name" value="P-loop_NTPase"/>
</dbReference>
<sequence>MDVRPDHVNTVVITYPKLRYNPNDVIRFKQYCHHQLIKYSDWDNTNIDSIKNIDTAIERWNEFIKTAPQEVLNSINFTNELSKELQLARQELDPEFEPPVYKENWMELAEIRPSIIEDDADEIIADKNYDFISHRNNYTEQQLEKMENEWITRLKKNVNDDKLIDTIPDVDPSAGTGKTYTIYAISKLLKESVQRCAPTAKAAYLIHGETVHSLFIIKTDQKSYSLPLKSKNLQKLQDRFKGVTHIIIDEYSMLSQAIFGVIDLRLRQATGLKNQMFGGLSIILTGDPGQLNPVGGSPLYYSETNNLLTTQAYSNYLKFDKVICLEKTVRQQNLDNDPDQEYFLKLLPRIRDGVFDDKSINDWKFLLKREVKPNMETAFKDAIRLFPDNATSVNEPPSARSIDEENFYELKNTINIAINAKITLTTNLWT</sequence>
<dbReference type="GO" id="GO:0006310">
    <property type="term" value="P:DNA recombination"/>
    <property type="evidence" value="ECO:0007669"/>
    <property type="project" value="UniProtKB-KW"/>
</dbReference>
<keyword evidence="4" id="KW-1185">Reference proteome</keyword>
<evidence type="ECO:0000256" key="1">
    <source>
        <dbReference type="RuleBase" id="RU363044"/>
    </source>
</evidence>
<keyword evidence="1 3" id="KW-0347">Helicase</keyword>
<name>A0A3M7SC77_BRAPC</name>
<gene>
    <name evidence="3" type="ORF">BpHYR1_035344</name>
</gene>
<comment type="cofactor">
    <cofactor evidence="1">
        <name>Mg(2+)</name>
        <dbReference type="ChEBI" id="CHEBI:18420"/>
    </cofactor>
</comment>
<dbReference type="STRING" id="10195.A0A3M7SC77"/>
<dbReference type="GO" id="GO:0043139">
    <property type="term" value="F:5'-3' DNA helicase activity"/>
    <property type="evidence" value="ECO:0007669"/>
    <property type="project" value="UniProtKB-EC"/>
</dbReference>
<dbReference type="GO" id="GO:0006281">
    <property type="term" value="P:DNA repair"/>
    <property type="evidence" value="ECO:0007669"/>
    <property type="project" value="UniProtKB-KW"/>
</dbReference>
<keyword evidence="1" id="KW-0547">Nucleotide-binding</keyword>
<keyword evidence="1" id="KW-0233">DNA recombination</keyword>
<comment type="similarity">
    <text evidence="1">Belongs to the helicase family.</text>
</comment>
<evidence type="ECO:0000313" key="4">
    <source>
        <dbReference type="Proteomes" id="UP000276133"/>
    </source>
</evidence>
<keyword evidence="1" id="KW-0234">DNA repair</keyword>
<feature type="non-terminal residue" evidence="3">
    <location>
        <position position="430"/>
    </location>
</feature>
<dbReference type="OrthoDB" id="416437at2759"/>
<dbReference type="Pfam" id="PF05970">
    <property type="entry name" value="PIF1"/>
    <property type="match status" value="1"/>
</dbReference>
<dbReference type="GO" id="GO:0000723">
    <property type="term" value="P:telomere maintenance"/>
    <property type="evidence" value="ECO:0007669"/>
    <property type="project" value="InterPro"/>
</dbReference>
<evidence type="ECO:0000313" key="3">
    <source>
        <dbReference type="EMBL" id="RNA33424.1"/>
    </source>
</evidence>
<organism evidence="3 4">
    <name type="scientific">Brachionus plicatilis</name>
    <name type="common">Marine rotifer</name>
    <name type="synonym">Brachionus muelleri</name>
    <dbReference type="NCBI Taxonomy" id="10195"/>
    <lineage>
        <taxon>Eukaryota</taxon>
        <taxon>Metazoa</taxon>
        <taxon>Spiralia</taxon>
        <taxon>Gnathifera</taxon>
        <taxon>Rotifera</taxon>
        <taxon>Eurotatoria</taxon>
        <taxon>Monogononta</taxon>
        <taxon>Pseudotrocha</taxon>
        <taxon>Ploima</taxon>
        <taxon>Brachionidae</taxon>
        <taxon>Brachionus</taxon>
    </lineage>
</organism>
<dbReference type="EC" id="5.6.2.3" evidence="1"/>
<keyword evidence="1" id="KW-0227">DNA damage</keyword>
<dbReference type="SUPFAM" id="SSF52540">
    <property type="entry name" value="P-loop containing nucleoside triphosphate hydrolases"/>
    <property type="match status" value="1"/>
</dbReference>
<dbReference type="EMBL" id="REGN01001642">
    <property type="protein sequence ID" value="RNA33424.1"/>
    <property type="molecule type" value="Genomic_DNA"/>
</dbReference>
<dbReference type="InterPro" id="IPR010285">
    <property type="entry name" value="DNA_helicase_pif1-like_DEAD"/>
</dbReference>
<feature type="domain" description="DNA helicase Pif1-like DEAD-box helicase" evidence="2">
    <location>
        <begin position="172"/>
        <end position="358"/>
    </location>
</feature>
<dbReference type="PANTHER" id="PTHR47642:SF6">
    <property type="entry name" value="ATP-DEPENDENT DNA HELICASE"/>
    <property type="match status" value="1"/>
</dbReference>
<dbReference type="GO" id="GO:0016887">
    <property type="term" value="F:ATP hydrolysis activity"/>
    <property type="evidence" value="ECO:0007669"/>
    <property type="project" value="RHEA"/>
</dbReference>
<comment type="catalytic activity">
    <reaction evidence="1">
        <text>ATP + H2O = ADP + phosphate + H(+)</text>
        <dbReference type="Rhea" id="RHEA:13065"/>
        <dbReference type="ChEBI" id="CHEBI:15377"/>
        <dbReference type="ChEBI" id="CHEBI:15378"/>
        <dbReference type="ChEBI" id="CHEBI:30616"/>
        <dbReference type="ChEBI" id="CHEBI:43474"/>
        <dbReference type="ChEBI" id="CHEBI:456216"/>
        <dbReference type="EC" id="5.6.2.3"/>
    </reaction>
</comment>